<comment type="caution">
    <text evidence="8">The sequence shown here is derived from an EMBL/GenBank/DDBJ whole genome shotgun (WGS) entry which is preliminary data.</text>
</comment>
<keyword evidence="9" id="KW-1185">Reference proteome</keyword>
<comment type="cofactor">
    <cofactor evidence="7">
        <name>Mn(2+)</name>
        <dbReference type="ChEBI" id="CHEBI:29035"/>
    </cofactor>
    <text evidence="7">Binds 1 Mn(2+) ion per subunit.</text>
</comment>
<evidence type="ECO:0000256" key="4">
    <source>
        <dbReference type="ARBA" id="ARBA00022679"/>
    </source>
</evidence>
<dbReference type="InterPro" id="IPR005076">
    <property type="entry name" value="Glyco_trans_6"/>
</dbReference>
<evidence type="ECO:0000256" key="7">
    <source>
        <dbReference type="PIRSR" id="PIRSR605076-3"/>
    </source>
</evidence>
<evidence type="ECO:0000256" key="2">
    <source>
        <dbReference type="ARBA" id="ARBA00010413"/>
    </source>
</evidence>
<proteinExistence type="inferred from homology"/>
<protein>
    <submittedName>
        <fullName evidence="8">Uncharacterized protein</fullName>
    </submittedName>
</protein>
<feature type="binding site" evidence="6">
    <location>
        <position position="254"/>
    </location>
    <ligand>
        <name>an alpha-L-fucosyl-(1-&gt;2)-beta-D-galactosyl derivative</name>
        <dbReference type="ChEBI" id="CHEBI:140327"/>
    </ligand>
</feature>
<dbReference type="GO" id="GO:0046872">
    <property type="term" value="F:metal ion binding"/>
    <property type="evidence" value="ECO:0007669"/>
    <property type="project" value="UniProtKB-KW"/>
</dbReference>
<evidence type="ECO:0000313" key="8">
    <source>
        <dbReference type="EMBL" id="KAG9463767.1"/>
    </source>
</evidence>
<dbReference type="AlphaFoldDB" id="A0A8J6E8G0"/>
<dbReference type="EMBL" id="WNTK01005954">
    <property type="protein sequence ID" value="KAG9463767.1"/>
    <property type="molecule type" value="Genomic_DNA"/>
</dbReference>
<accession>A0A8J6E8G0</accession>
<dbReference type="Proteomes" id="UP000770717">
    <property type="component" value="Unassembled WGS sequence"/>
</dbReference>
<reference evidence="8" key="1">
    <citation type="thesis" date="2020" institute="ProQuest LLC" country="789 East Eisenhower Parkway, Ann Arbor, MI, USA">
        <title>Comparative Genomics and Chromosome Evolution.</title>
        <authorList>
            <person name="Mudd A.B."/>
        </authorList>
    </citation>
    <scope>NUCLEOTIDE SEQUENCE</scope>
    <source>
        <strain evidence="8">HN-11 Male</strain>
        <tissue evidence="8">Kidney and liver</tissue>
    </source>
</reference>
<dbReference type="PANTHER" id="PTHR10462:SF33">
    <property type="entry name" value="ALPHA-1,3-GALACTOSYLTRANSFERASE 2"/>
    <property type="match status" value="1"/>
</dbReference>
<dbReference type="GO" id="GO:0005794">
    <property type="term" value="C:Golgi apparatus"/>
    <property type="evidence" value="ECO:0007669"/>
    <property type="project" value="TreeGrafter"/>
</dbReference>
<dbReference type="GO" id="GO:0005975">
    <property type="term" value="P:carbohydrate metabolic process"/>
    <property type="evidence" value="ECO:0007669"/>
    <property type="project" value="InterPro"/>
</dbReference>
<evidence type="ECO:0000256" key="5">
    <source>
        <dbReference type="PIRSR" id="PIRSR605076-1"/>
    </source>
</evidence>
<feature type="binding site" evidence="7">
    <location>
        <position position="164"/>
    </location>
    <ligand>
        <name>Mn(2+)</name>
        <dbReference type="ChEBI" id="CHEBI:29035"/>
    </ligand>
</feature>
<dbReference type="InterPro" id="IPR029044">
    <property type="entry name" value="Nucleotide-diphossugar_trans"/>
</dbReference>
<dbReference type="GO" id="GO:0031982">
    <property type="term" value="C:vesicle"/>
    <property type="evidence" value="ECO:0007669"/>
    <property type="project" value="TreeGrafter"/>
</dbReference>
<feature type="binding site" evidence="6">
    <location>
        <begin position="90"/>
        <end position="92"/>
    </location>
    <ligand>
        <name>UDP-N-acetyl-alpha-D-galactosamine</name>
        <dbReference type="ChEBI" id="CHEBI:67138"/>
    </ligand>
</feature>
<gene>
    <name evidence="8" type="ORF">GDO78_021121</name>
</gene>
<feature type="binding site" evidence="6">
    <location>
        <position position="278"/>
    </location>
    <ligand>
        <name>an alpha-L-fucosyl-(1-&gt;2)-beta-D-galactosyl derivative</name>
        <dbReference type="ChEBI" id="CHEBI:140327"/>
    </ligand>
</feature>
<name>A0A8J6E8G0_ELECQ</name>
<dbReference type="GO" id="GO:0016020">
    <property type="term" value="C:membrane"/>
    <property type="evidence" value="ECO:0007669"/>
    <property type="project" value="UniProtKB-SubCell"/>
</dbReference>
<sequence>MTGSGQGVESSVTASWSALYTDTERGQDSVAGSGVPRRGDSVVGVVAQNTILVPSTTSWGAPIVWEGTFDHEEENRFHQDHGTVVGLSVFAVGKYLETYLEDFLVSANRYFMPSLPCIVYILTDSPKDVPTMYVRPTMSITILQVPLRDRWQDISMMRMMDLQDIIFSSNYGPETLGDLVAQLHSSYYLLSRDKFPYETNSLSAAFIPPTMGIFYYHAAVFGGSLAHLSNLTSSCLNGILKDKKIGVEAIWHDESHLNRYLTLEYLPSKVLSPEYCWDNWLWLRYYKLRWAEKSYEKTRV</sequence>
<dbReference type="Gene3D" id="3.90.550.10">
    <property type="entry name" value="Spore Coat Polysaccharide Biosynthesis Protein SpsA, Chain A"/>
    <property type="match status" value="2"/>
</dbReference>
<keyword evidence="7" id="KW-0464">Manganese</keyword>
<evidence type="ECO:0000256" key="3">
    <source>
        <dbReference type="ARBA" id="ARBA00022676"/>
    </source>
</evidence>
<organism evidence="8 9">
    <name type="scientific">Eleutherodactylus coqui</name>
    <name type="common">Puerto Rican coqui</name>
    <dbReference type="NCBI Taxonomy" id="57060"/>
    <lineage>
        <taxon>Eukaryota</taxon>
        <taxon>Metazoa</taxon>
        <taxon>Chordata</taxon>
        <taxon>Craniata</taxon>
        <taxon>Vertebrata</taxon>
        <taxon>Euteleostomi</taxon>
        <taxon>Amphibia</taxon>
        <taxon>Batrachia</taxon>
        <taxon>Anura</taxon>
        <taxon>Neobatrachia</taxon>
        <taxon>Hyloidea</taxon>
        <taxon>Eleutherodactylidae</taxon>
        <taxon>Eleutherodactylinae</taxon>
        <taxon>Eleutherodactylus</taxon>
        <taxon>Eleutherodactylus</taxon>
    </lineage>
</organism>
<dbReference type="Pfam" id="PF03414">
    <property type="entry name" value="Glyco_transf_6"/>
    <property type="match status" value="2"/>
</dbReference>
<keyword evidence="7" id="KW-0479">Metal-binding</keyword>
<dbReference type="OrthoDB" id="10013941at2759"/>
<feature type="active site" description="Nucleophile" evidence="5">
    <location>
        <position position="254"/>
    </location>
</feature>
<dbReference type="SUPFAM" id="SSF53448">
    <property type="entry name" value="Nucleotide-diphospho-sugar transferases"/>
    <property type="match status" value="1"/>
</dbReference>
<comment type="similarity">
    <text evidence="2">Belongs to the glycosyltransferase 6 family.</text>
</comment>
<feature type="binding site" evidence="6">
    <location>
        <position position="184"/>
    </location>
    <ligand>
        <name>an alpha-L-fucosyl-(1-&gt;2)-beta-D-galactosyl derivative</name>
        <dbReference type="ChEBI" id="CHEBI:140327"/>
    </ligand>
</feature>
<keyword evidence="3" id="KW-0328">Glycosyltransferase</keyword>
<dbReference type="GO" id="GO:0016758">
    <property type="term" value="F:hexosyltransferase activity"/>
    <property type="evidence" value="ECO:0007669"/>
    <property type="project" value="InterPro"/>
</dbReference>
<dbReference type="PANTHER" id="PTHR10462">
    <property type="entry name" value="GLYCOSYLTRANSFERASE-RELATED"/>
    <property type="match status" value="1"/>
</dbReference>
<keyword evidence="4" id="KW-0808">Transferase</keyword>
<comment type="subcellular location">
    <subcellularLocation>
        <location evidence="1">Membrane</location>
        <topology evidence="1">Single-pass type II membrane protein</topology>
    </subcellularLocation>
</comment>
<evidence type="ECO:0000313" key="9">
    <source>
        <dbReference type="Proteomes" id="UP000770717"/>
    </source>
</evidence>
<feature type="binding site" evidence="6">
    <location>
        <position position="95"/>
    </location>
    <ligand>
        <name>UDP-N-acetyl-alpha-D-galactosamine</name>
        <dbReference type="ChEBI" id="CHEBI:67138"/>
    </ligand>
</feature>
<evidence type="ECO:0000256" key="6">
    <source>
        <dbReference type="PIRSR" id="PIRSR605076-2"/>
    </source>
</evidence>
<evidence type="ECO:0000256" key="1">
    <source>
        <dbReference type="ARBA" id="ARBA00004606"/>
    </source>
</evidence>